<gene>
    <name evidence="1" type="ORF">RRG08_036593</name>
</gene>
<keyword evidence="2" id="KW-1185">Reference proteome</keyword>
<accession>A0AAE0ZQU1</accession>
<dbReference type="Proteomes" id="UP001283361">
    <property type="component" value="Unassembled WGS sequence"/>
</dbReference>
<reference evidence="1" key="1">
    <citation type="journal article" date="2023" name="G3 (Bethesda)">
        <title>A reference genome for the long-term kleptoplast-retaining sea slug Elysia crispata morphotype clarki.</title>
        <authorList>
            <person name="Eastman K.E."/>
            <person name="Pendleton A.L."/>
            <person name="Shaikh M.A."/>
            <person name="Suttiyut T."/>
            <person name="Ogas R."/>
            <person name="Tomko P."/>
            <person name="Gavelis G."/>
            <person name="Widhalm J.R."/>
            <person name="Wisecaver J.H."/>
        </authorList>
    </citation>
    <scope>NUCLEOTIDE SEQUENCE</scope>
    <source>
        <strain evidence="1">ECLA1</strain>
    </source>
</reference>
<dbReference type="EMBL" id="JAWDGP010003486">
    <property type="protein sequence ID" value="KAK3773903.1"/>
    <property type="molecule type" value="Genomic_DNA"/>
</dbReference>
<name>A0AAE0ZQU1_9GAST</name>
<sequence>MRRCNCSALVSERHPSRFERFFTRRPQDGMGDTLDFNVLLRLLESDTVVNQLARQMHTLSNRKKGDKQA</sequence>
<dbReference type="AlphaFoldDB" id="A0AAE0ZQU1"/>
<organism evidence="1 2">
    <name type="scientific">Elysia crispata</name>
    <name type="common">lettuce slug</name>
    <dbReference type="NCBI Taxonomy" id="231223"/>
    <lineage>
        <taxon>Eukaryota</taxon>
        <taxon>Metazoa</taxon>
        <taxon>Spiralia</taxon>
        <taxon>Lophotrochozoa</taxon>
        <taxon>Mollusca</taxon>
        <taxon>Gastropoda</taxon>
        <taxon>Heterobranchia</taxon>
        <taxon>Euthyneura</taxon>
        <taxon>Panpulmonata</taxon>
        <taxon>Sacoglossa</taxon>
        <taxon>Placobranchoidea</taxon>
        <taxon>Plakobranchidae</taxon>
        <taxon>Elysia</taxon>
    </lineage>
</organism>
<proteinExistence type="predicted"/>
<evidence type="ECO:0000313" key="1">
    <source>
        <dbReference type="EMBL" id="KAK3773903.1"/>
    </source>
</evidence>
<protein>
    <submittedName>
        <fullName evidence="1">Uncharacterized protein</fullName>
    </submittedName>
</protein>
<comment type="caution">
    <text evidence="1">The sequence shown here is derived from an EMBL/GenBank/DDBJ whole genome shotgun (WGS) entry which is preliminary data.</text>
</comment>
<evidence type="ECO:0000313" key="2">
    <source>
        <dbReference type="Proteomes" id="UP001283361"/>
    </source>
</evidence>